<protein>
    <recommendedName>
        <fullName evidence="4">Lipoprotein</fullName>
    </recommendedName>
</protein>
<evidence type="ECO:0000256" key="1">
    <source>
        <dbReference type="SAM" id="SignalP"/>
    </source>
</evidence>
<name>A0ABX1CT63_9SPHN</name>
<evidence type="ECO:0000313" key="2">
    <source>
        <dbReference type="EMBL" id="NJR79833.1"/>
    </source>
</evidence>
<evidence type="ECO:0008006" key="4">
    <source>
        <dbReference type="Google" id="ProtNLM"/>
    </source>
</evidence>
<feature type="signal peptide" evidence="1">
    <location>
        <begin position="1"/>
        <end position="25"/>
    </location>
</feature>
<evidence type="ECO:0000313" key="3">
    <source>
        <dbReference type="Proteomes" id="UP000732399"/>
    </source>
</evidence>
<proteinExistence type="predicted"/>
<comment type="caution">
    <text evidence="2">The sequence shown here is derived from an EMBL/GenBank/DDBJ whole genome shotgun (WGS) entry which is preliminary data.</text>
</comment>
<dbReference type="RefSeq" id="WP_168135390.1">
    <property type="nucleotide sequence ID" value="NZ_JAAVJH010000010.1"/>
</dbReference>
<sequence length="198" mass="21283">MHHRRLAAVAALSLALAGCGGPRYALVPAAPVTVAKGSMTVRPGIAWNRSPRGRYDVAWEENWTENGPLLDSIGFIGGLPDGQAIAKQRKKDDRKVPVFRADMSPQDLVSMLESYYRIKAGATVFAAEGVSPATFLGTPGLRFDYSYVGEDQVKRRGRAVMAVVKGKLYLVSLDGAALHYFDAALPDFTAMADGARLG</sequence>
<feature type="chain" id="PRO_5047111396" description="Lipoprotein" evidence="1">
    <location>
        <begin position="26"/>
        <end position="198"/>
    </location>
</feature>
<keyword evidence="1" id="KW-0732">Signal</keyword>
<dbReference type="PROSITE" id="PS51257">
    <property type="entry name" value="PROKAR_LIPOPROTEIN"/>
    <property type="match status" value="1"/>
</dbReference>
<keyword evidence="3" id="KW-1185">Reference proteome</keyword>
<dbReference type="EMBL" id="JAAVJH010000010">
    <property type="protein sequence ID" value="NJR79833.1"/>
    <property type="molecule type" value="Genomic_DNA"/>
</dbReference>
<accession>A0ABX1CT63</accession>
<reference evidence="2 3" key="1">
    <citation type="submission" date="2020-03" db="EMBL/GenBank/DDBJ databases">
        <authorList>
            <person name="Wang L."/>
            <person name="He N."/>
            <person name="Li Y."/>
            <person name="Fang Y."/>
            <person name="Zhang F."/>
        </authorList>
    </citation>
    <scope>NUCLEOTIDE SEQUENCE [LARGE SCALE GENOMIC DNA]</scope>
    <source>
        <strain evidence="2 3">36D10-4-7</strain>
    </source>
</reference>
<dbReference type="Proteomes" id="UP000732399">
    <property type="component" value="Unassembled WGS sequence"/>
</dbReference>
<gene>
    <name evidence="2" type="ORF">HBH26_14685</name>
</gene>
<organism evidence="2 3">
    <name type="scientific">Sphingomonas corticis</name>
    <dbReference type="NCBI Taxonomy" id="2722791"/>
    <lineage>
        <taxon>Bacteria</taxon>
        <taxon>Pseudomonadati</taxon>
        <taxon>Pseudomonadota</taxon>
        <taxon>Alphaproteobacteria</taxon>
        <taxon>Sphingomonadales</taxon>
        <taxon>Sphingomonadaceae</taxon>
        <taxon>Sphingomonas</taxon>
    </lineage>
</organism>